<protein>
    <submittedName>
        <fullName evidence="1">Uncharacterized protein</fullName>
    </submittedName>
</protein>
<organism evidence="1 2">
    <name type="scientific">Nocardioides simplex</name>
    <name type="common">Arthrobacter simplex</name>
    <dbReference type="NCBI Taxonomy" id="2045"/>
    <lineage>
        <taxon>Bacteria</taxon>
        <taxon>Bacillati</taxon>
        <taxon>Actinomycetota</taxon>
        <taxon>Actinomycetes</taxon>
        <taxon>Propionibacteriales</taxon>
        <taxon>Nocardioidaceae</taxon>
        <taxon>Pimelobacter</taxon>
    </lineage>
</organism>
<dbReference type="Proteomes" id="UP000449906">
    <property type="component" value="Unassembled WGS sequence"/>
</dbReference>
<dbReference type="RefSeq" id="WP_151581452.1">
    <property type="nucleotide sequence ID" value="NZ_WBVM01000002.1"/>
</dbReference>
<name>A0A7J5DVA5_NOCSI</name>
<comment type="caution">
    <text evidence="1">The sequence shown here is derived from an EMBL/GenBank/DDBJ whole genome shotgun (WGS) entry which is preliminary data.</text>
</comment>
<evidence type="ECO:0000313" key="2">
    <source>
        <dbReference type="Proteomes" id="UP000449906"/>
    </source>
</evidence>
<evidence type="ECO:0000313" key="1">
    <source>
        <dbReference type="EMBL" id="KAB2809247.1"/>
    </source>
</evidence>
<dbReference type="AlphaFoldDB" id="A0A7J5DVA5"/>
<sequence>MPEPGKTTIINSRVHRPPASATWEHEHRWGQQLGDSTRLSVVRIDGGPLTIRYGTESIEIRKDLVPVLADMVAAAAVWTDEGAAR</sequence>
<dbReference type="EMBL" id="WBVM01000002">
    <property type="protein sequence ID" value="KAB2809247.1"/>
    <property type="molecule type" value="Genomic_DNA"/>
</dbReference>
<reference evidence="1 2" key="1">
    <citation type="submission" date="2019-09" db="EMBL/GenBank/DDBJ databases">
        <title>Pimelobacter sp. isolated from Paulinella.</title>
        <authorList>
            <person name="Jeong S.E."/>
        </authorList>
    </citation>
    <scope>NUCLEOTIDE SEQUENCE [LARGE SCALE GENOMIC DNA]</scope>
    <source>
        <strain evidence="1 2">Pch-N</strain>
    </source>
</reference>
<gene>
    <name evidence="1" type="ORF">F9L07_19595</name>
</gene>
<accession>A0A7J5DVA5</accession>
<proteinExistence type="predicted"/>